<evidence type="ECO:0000313" key="2">
    <source>
        <dbReference type="EMBL" id="OSJ03195.1"/>
    </source>
</evidence>
<name>A0A1X3FFB5_9BRAD</name>
<feature type="signal peptide" evidence="1">
    <location>
        <begin position="1"/>
        <end position="22"/>
    </location>
</feature>
<dbReference type="EMBL" id="NAFI01000187">
    <property type="protein sequence ID" value="OSJ03195.1"/>
    <property type="molecule type" value="Genomic_DNA"/>
</dbReference>
<evidence type="ECO:0000313" key="3">
    <source>
        <dbReference type="Proteomes" id="UP000193553"/>
    </source>
</evidence>
<accession>A0A1X3FFB5</accession>
<dbReference type="Proteomes" id="UP000193553">
    <property type="component" value="Unassembled WGS sequence"/>
</dbReference>
<reference evidence="2 3" key="1">
    <citation type="submission" date="2017-03" db="EMBL/GenBank/DDBJ databases">
        <title>Whole genome sequences of fourteen strains of Bradyrhizobium canariense and one strain of Bradyrhizobium japonicum isolated from Lupinus (Papilionoideae: Genisteae) species in Algeria.</title>
        <authorList>
            <person name="Crovadore J."/>
            <person name="Chekireb D."/>
            <person name="Brachmann A."/>
            <person name="Chablais R."/>
            <person name="Cochard B."/>
            <person name="Lefort F."/>
        </authorList>
    </citation>
    <scope>NUCLEOTIDE SEQUENCE [LARGE SCALE GENOMIC DNA]</scope>
    <source>
        <strain evidence="2 3">UBMA195</strain>
    </source>
</reference>
<evidence type="ECO:0008006" key="4">
    <source>
        <dbReference type="Google" id="ProtNLM"/>
    </source>
</evidence>
<proteinExistence type="predicted"/>
<dbReference type="RefSeq" id="WP_085351207.1">
    <property type="nucleotide sequence ID" value="NZ_NAEX01000179.1"/>
</dbReference>
<gene>
    <name evidence="2" type="ORF">BSZ18_32155</name>
</gene>
<feature type="chain" id="PRO_5011905791" description="Lectin-like protein BA14k" evidence="1">
    <location>
        <begin position="23"/>
        <end position="166"/>
    </location>
</feature>
<protein>
    <recommendedName>
        <fullName evidence="4">Lectin-like protein BA14k</fullName>
    </recommendedName>
</protein>
<sequence length="166" mass="17762">MNVKLLGATAIAATLVAGSAMAQAVITNPGRCAAQFPNANCQNVGPGNPYTDSGYRHRRVSYRQTNNGDWNNDWNRSRTGFWPTDVAAGAVGAAAGVAGAAIGTAGAIATAPFRATNDAYAYDNSWDNRGWDNRGWDTRTYAQRNGFVCTPGTWFKGEDGRRHICQ</sequence>
<evidence type="ECO:0000256" key="1">
    <source>
        <dbReference type="SAM" id="SignalP"/>
    </source>
</evidence>
<keyword evidence="1" id="KW-0732">Signal</keyword>
<dbReference type="AlphaFoldDB" id="A0A1X3FFB5"/>
<dbReference type="OrthoDB" id="8265267at2"/>
<organism evidence="2 3">
    <name type="scientific">Bradyrhizobium canariense</name>
    <dbReference type="NCBI Taxonomy" id="255045"/>
    <lineage>
        <taxon>Bacteria</taxon>
        <taxon>Pseudomonadati</taxon>
        <taxon>Pseudomonadota</taxon>
        <taxon>Alphaproteobacteria</taxon>
        <taxon>Hyphomicrobiales</taxon>
        <taxon>Nitrobacteraceae</taxon>
        <taxon>Bradyrhizobium</taxon>
    </lineage>
</organism>
<comment type="caution">
    <text evidence="2">The sequence shown here is derived from an EMBL/GenBank/DDBJ whole genome shotgun (WGS) entry which is preliminary data.</text>
</comment>